<dbReference type="GO" id="GO:0015035">
    <property type="term" value="F:protein-disulfide reductase activity"/>
    <property type="evidence" value="ECO:0007669"/>
    <property type="project" value="InterPro"/>
</dbReference>
<sequence length="173" mass="18034">MAVPMTLAHSPRLVPLSILAVCAAALGAALVLEHVLDVRPCILCLWQRVPFAVAGVLAAVALLPGLAPRVRRGIVAVCGLVFLVNMGIAGFHVGVEQHWWEGTAQCAAPAGGAPQSLAEMRAALESPSQLARCDEVAWSLFGISLPGYNVVLSLVLGAASLFAARRAALWNAR</sequence>
<dbReference type="GO" id="GO:0016020">
    <property type="term" value="C:membrane"/>
    <property type="evidence" value="ECO:0007669"/>
    <property type="project" value="UniProtKB-SubCell"/>
</dbReference>
<comment type="caution">
    <text evidence="6">The sequence shown here is derived from an EMBL/GenBank/DDBJ whole genome shotgun (WGS) entry which is preliminary data.</text>
</comment>
<dbReference type="STRING" id="1238182.C882_3119"/>
<proteinExistence type="predicted"/>
<organism evidence="6 7">
    <name type="scientific">Caenispirillum salinarum AK4</name>
    <dbReference type="NCBI Taxonomy" id="1238182"/>
    <lineage>
        <taxon>Bacteria</taxon>
        <taxon>Pseudomonadati</taxon>
        <taxon>Pseudomonadota</taxon>
        <taxon>Alphaproteobacteria</taxon>
        <taxon>Rhodospirillales</taxon>
        <taxon>Novispirillaceae</taxon>
        <taxon>Caenispirillum</taxon>
    </lineage>
</organism>
<feature type="transmembrane region" description="Helical" evidence="5">
    <location>
        <begin position="74"/>
        <end position="95"/>
    </location>
</feature>
<feature type="transmembrane region" description="Helical" evidence="5">
    <location>
        <begin position="145"/>
        <end position="164"/>
    </location>
</feature>
<evidence type="ECO:0000313" key="7">
    <source>
        <dbReference type="Proteomes" id="UP000009881"/>
    </source>
</evidence>
<keyword evidence="2 5" id="KW-0812">Transmembrane</keyword>
<keyword evidence="7" id="KW-1185">Reference proteome</keyword>
<dbReference type="AlphaFoldDB" id="K9H1C8"/>
<dbReference type="Proteomes" id="UP000009881">
    <property type="component" value="Unassembled WGS sequence"/>
</dbReference>
<name>K9H1C8_9PROT</name>
<evidence type="ECO:0000256" key="3">
    <source>
        <dbReference type="ARBA" id="ARBA00022989"/>
    </source>
</evidence>
<feature type="transmembrane region" description="Helical" evidence="5">
    <location>
        <begin position="45"/>
        <end position="67"/>
    </location>
</feature>
<dbReference type="Gene3D" id="1.20.1550.10">
    <property type="entry name" value="DsbB-like"/>
    <property type="match status" value="1"/>
</dbReference>
<dbReference type="GO" id="GO:0006457">
    <property type="term" value="P:protein folding"/>
    <property type="evidence" value="ECO:0007669"/>
    <property type="project" value="InterPro"/>
</dbReference>
<accession>K9H1C8</accession>
<gene>
    <name evidence="6" type="ORF">C882_3119</name>
</gene>
<keyword evidence="3 5" id="KW-1133">Transmembrane helix</keyword>
<evidence type="ECO:0000256" key="2">
    <source>
        <dbReference type="ARBA" id="ARBA00022692"/>
    </source>
</evidence>
<dbReference type="Pfam" id="PF02600">
    <property type="entry name" value="DsbB"/>
    <property type="match status" value="1"/>
</dbReference>
<dbReference type="PIRSF" id="PIRSF033913">
    <property type="entry name" value="S-S_format_DsbB"/>
    <property type="match status" value="1"/>
</dbReference>
<evidence type="ECO:0000256" key="5">
    <source>
        <dbReference type="SAM" id="Phobius"/>
    </source>
</evidence>
<protein>
    <submittedName>
        <fullName evidence="6">Periplasmic thiol disulfide oxidoreductase DsbB</fullName>
    </submittedName>
</protein>
<dbReference type="SUPFAM" id="SSF158442">
    <property type="entry name" value="DsbB-like"/>
    <property type="match status" value="1"/>
</dbReference>
<keyword evidence="4 5" id="KW-0472">Membrane</keyword>
<dbReference type="InterPro" id="IPR024199">
    <property type="entry name" value="Uncharacterised_DsbB"/>
</dbReference>
<evidence type="ECO:0000313" key="6">
    <source>
        <dbReference type="EMBL" id="EKV32055.1"/>
    </source>
</evidence>
<evidence type="ECO:0000256" key="4">
    <source>
        <dbReference type="ARBA" id="ARBA00023136"/>
    </source>
</evidence>
<comment type="subcellular location">
    <subcellularLocation>
        <location evidence="1">Membrane</location>
        <topology evidence="1">Multi-pass membrane protein</topology>
    </subcellularLocation>
</comment>
<dbReference type="InterPro" id="IPR023380">
    <property type="entry name" value="DsbB-like_sf"/>
</dbReference>
<dbReference type="eggNOG" id="COG1495">
    <property type="taxonomic scope" value="Bacteria"/>
</dbReference>
<evidence type="ECO:0000256" key="1">
    <source>
        <dbReference type="ARBA" id="ARBA00004141"/>
    </source>
</evidence>
<reference evidence="6 7" key="1">
    <citation type="journal article" date="2013" name="Genome Announc.">
        <title>Draft Genome Sequence of an Alphaproteobacterium, Caenispirillum salinarum AK4(T), Isolated from a Solar Saltern.</title>
        <authorList>
            <person name="Khatri I."/>
            <person name="Singh A."/>
            <person name="Korpole S."/>
            <person name="Pinnaka A.K."/>
            <person name="Subramanian S."/>
        </authorList>
    </citation>
    <scope>NUCLEOTIDE SEQUENCE [LARGE SCALE GENOMIC DNA]</scope>
    <source>
        <strain evidence="6 7">AK4</strain>
    </source>
</reference>
<dbReference type="EMBL" id="ANHY01000004">
    <property type="protein sequence ID" value="EKV32055.1"/>
    <property type="molecule type" value="Genomic_DNA"/>
</dbReference>
<dbReference type="InterPro" id="IPR003752">
    <property type="entry name" value="DiS_bond_form_DsbB/BdbC"/>
</dbReference>
<dbReference type="RefSeq" id="WP_009539316.1">
    <property type="nucleotide sequence ID" value="NZ_ANHY01000004.1"/>
</dbReference>
<dbReference type="PATRIC" id="fig|1238182.3.peg.867"/>